<protein>
    <submittedName>
        <fullName evidence="2">PBS lyase HEAT-like repeat protein</fullName>
    </submittedName>
</protein>
<dbReference type="Proteomes" id="UP000002402">
    <property type="component" value="Chromosome"/>
</dbReference>
<dbReference type="PANTHER" id="PTHR12697">
    <property type="entry name" value="PBS LYASE HEAT-LIKE PROTEIN"/>
    <property type="match status" value="1"/>
</dbReference>
<dbReference type="Gene3D" id="1.25.10.10">
    <property type="entry name" value="Leucine-rich Repeat Variant"/>
    <property type="match status" value="2"/>
</dbReference>
<sequence>MNAALIVALALASAPVPGGSTSLQQLVERIPEVVDDGGGIGTDAQELASRIQAHGAAAIPYLLPLFREESEPIRDFAGYILRDLEGLTEEHLNALIQARLHGDGWIPPAIARIGTPRAIAFLVEDLKDEPQTQSQLTHALVIAGRKAAALLAEPFGAAAPVHELYASAVCEVFHEMGSNSGPAVAPLLRVATGGESLLENQAHAIQVLGCIGPSAAAAVPALQALRKNAALRKTVDGALMRMGPAAATPVFVEHLRTKPTVYLLRDLAELRERGKGAGSAVVALLKNEDPQLRFAAARTLGYIQFTAATDALITMLGDVRDWRMAFAAAESLGRLRATRALAPLKAVATKHWAPPVRDAARKATKVINGKETYPAGNPNFAFEYFAGDRMRFDQQASLEPALVAAPDELPEASFGPLTYESEVRSVGVDGERRTPIKQAPQFGLRVSNGHLVGASRGEWGGELMHIPTDAAAKKILDANATGIHKVGEHIVAVTGLSHIVTNDGMLYRIVPRDGAYVAEPWRVLPGAPRRSGLLSDGRLFVSCLGADVVITPEGDMRLATPENISGTQEQAPPAPPRRK</sequence>
<dbReference type="InterPro" id="IPR004155">
    <property type="entry name" value="PBS_lyase_HEAT"/>
</dbReference>
<dbReference type="InterPro" id="IPR016024">
    <property type="entry name" value="ARM-type_fold"/>
</dbReference>
<dbReference type="PANTHER" id="PTHR12697:SF5">
    <property type="entry name" value="DEOXYHYPUSINE HYDROXYLASE"/>
    <property type="match status" value="1"/>
</dbReference>
<dbReference type="RefSeq" id="WP_011556209.1">
    <property type="nucleotide sequence ID" value="NC_008095.1"/>
</dbReference>
<dbReference type="GeneID" id="41363491"/>
<organism evidence="2 3">
    <name type="scientific">Myxococcus xanthus (strain DK1622)</name>
    <dbReference type="NCBI Taxonomy" id="246197"/>
    <lineage>
        <taxon>Bacteria</taxon>
        <taxon>Pseudomonadati</taxon>
        <taxon>Myxococcota</taxon>
        <taxon>Myxococcia</taxon>
        <taxon>Myxococcales</taxon>
        <taxon>Cystobacterineae</taxon>
        <taxon>Myxococcaceae</taxon>
        <taxon>Myxococcus</taxon>
    </lineage>
</organism>
<dbReference type="STRING" id="246197.MXAN_6269"/>
<dbReference type="eggNOG" id="COG1413">
    <property type="taxonomic scope" value="Bacteria"/>
</dbReference>
<evidence type="ECO:0000313" key="2">
    <source>
        <dbReference type="EMBL" id="ABF90197.1"/>
    </source>
</evidence>
<name>Q1CYX5_MYXXD</name>
<dbReference type="InterPro" id="IPR011989">
    <property type="entry name" value="ARM-like"/>
</dbReference>
<keyword evidence="3" id="KW-1185">Reference proteome</keyword>
<accession>Q1CYX5</accession>
<evidence type="ECO:0000313" key="3">
    <source>
        <dbReference type="Proteomes" id="UP000002402"/>
    </source>
</evidence>
<dbReference type="Pfam" id="PF13646">
    <property type="entry name" value="HEAT_2"/>
    <property type="match status" value="1"/>
</dbReference>
<dbReference type="OrthoDB" id="5381032at2"/>
<dbReference type="KEGG" id="mxa:MXAN_6269"/>
<dbReference type="HOGENOM" id="CLU_453304_0_0_7"/>
<dbReference type="SMART" id="SM00567">
    <property type="entry name" value="EZ_HEAT"/>
    <property type="match status" value="2"/>
</dbReference>
<dbReference type="SUPFAM" id="SSF48371">
    <property type="entry name" value="ARM repeat"/>
    <property type="match status" value="2"/>
</dbReference>
<dbReference type="GO" id="GO:0016491">
    <property type="term" value="F:oxidoreductase activity"/>
    <property type="evidence" value="ECO:0007669"/>
    <property type="project" value="TreeGrafter"/>
</dbReference>
<gene>
    <name evidence="2" type="ordered locus">MXAN_6269</name>
</gene>
<dbReference type="AlphaFoldDB" id="Q1CYX5"/>
<feature type="region of interest" description="Disordered" evidence="1">
    <location>
        <begin position="557"/>
        <end position="579"/>
    </location>
</feature>
<keyword evidence="2" id="KW-0456">Lyase</keyword>
<dbReference type="EMBL" id="CP000113">
    <property type="protein sequence ID" value="ABF90197.1"/>
    <property type="molecule type" value="Genomic_DNA"/>
</dbReference>
<dbReference type="GO" id="GO:0016829">
    <property type="term" value="F:lyase activity"/>
    <property type="evidence" value="ECO:0007669"/>
    <property type="project" value="UniProtKB-KW"/>
</dbReference>
<proteinExistence type="predicted"/>
<reference evidence="2 3" key="1">
    <citation type="journal article" date="2006" name="Proc. Natl. Acad. Sci. U.S.A.">
        <title>Evolution of sensory complexity recorded in a myxobacterial genome.</title>
        <authorList>
            <person name="Goldman B.S."/>
            <person name="Nierman W.C."/>
            <person name="Kaiser D."/>
            <person name="Slater S.C."/>
            <person name="Durkin A.S."/>
            <person name="Eisen J.A."/>
            <person name="Ronning C.M."/>
            <person name="Barbazuk W.B."/>
            <person name="Blanchard M."/>
            <person name="Field C."/>
            <person name="Halling C."/>
            <person name="Hinkle G."/>
            <person name="Iartchuk O."/>
            <person name="Kim H.S."/>
            <person name="Mackenzie C."/>
            <person name="Madupu R."/>
            <person name="Miller N."/>
            <person name="Shvartsbeyn A."/>
            <person name="Sullivan S.A."/>
            <person name="Vaudin M."/>
            <person name="Wiegand R."/>
            <person name="Kaplan H.B."/>
        </authorList>
    </citation>
    <scope>NUCLEOTIDE SEQUENCE [LARGE SCALE GENOMIC DNA]</scope>
    <source>
        <strain evidence="3">DK1622</strain>
    </source>
</reference>
<evidence type="ECO:0000256" key="1">
    <source>
        <dbReference type="SAM" id="MobiDB-lite"/>
    </source>
</evidence>
<dbReference type="EnsemblBacteria" id="ABF90197">
    <property type="protein sequence ID" value="ABF90197"/>
    <property type="gene ID" value="MXAN_6269"/>
</dbReference>